<dbReference type="PANTHER" id="PTHR30287">
    <property type="entry name" value="MEMBRANE COMPONENT OF PREDICTED ABC SUPERFAMILY METABOLITE UPTAKE TRANSPORTER"/>
    <property type="match status" value="1"/>
</dbReference>
<feature type="domain" description="ABC3 transporter permease C-terminal" evidence="6">
    <location>
        <begin position="375"/>
        <end position="490"/>
    </location>
</feature>
<dbReference type="PANTHER" id="PTHR30287:SF1">
    <property type="entry name" value="INNER MEMBRANE PROTEIN"/>
    <property type="match status" value="1"/>
</dbReference>
<evidence type="ECO:0000313" key="7">
    <source>
        <dbReference type="EMBL" id="VTQ59111.1"/>
    </source>
</evidence>
<organism evidence="7 8">
    <name type="scientific">Enterococcus hirae</name>
    <dbReference type="NCBI Taxonomy" id="1354"/>
    <lineage>
        <taxon>Bacteria</taxon>
        <taxon>Bacillati</taxon>
        <taxon>Bacillota</taxon>
        <taxon>Bacilli</taxon>
        <taxon>Lactobacillales</taxon>
        <taxon>Enterococcaceae</taxon>
        <taxon>Enterococcus</taxon>
    </lineage>
</organism>
<comment type="subcellular location">
    <subcellularLocation>
        <location evidence="1">Cell membrane</location>
        <topology evidence="1">Multi-pass membrane protein</topology>
    </subcellularLocation>
</comment>
<dbReference type="Pfam" id="PF02687">
    <property type="entry name" value="FtsX"/>
    <property type="match status" value="2"/>
</dbReference>
<accession>A0A7G7IMF0</accession>
<evidence type="ECO:0000256" key="4">
    <source>
        <dbReference type="ARBA" id="ARBA00022989"/>
    </source>
</evidence>
<evidence type="ECO:0000259" key="6">
    <source>
        <dbReference type="Pfam" id="PF02687"/>
    </source>
</evidence>
<dbReference type="InterPro" id="IPR003838">
    <property type="entry name" value="ABC3_permease_C"/>
</dbReference>
<dbReference type="AlphaFoldDB" id="A0A7G7IMF0"/>
<evidence type="ECO:0000313" key="8">
    <source>
        <dbReference type="Proteomes" id="UP000352698"/>
    </source>
</evidence>
<evidence type="ECO:0000256" key="2">
    <source>
        <dbReference type="ARBA" id="ARBA00022475"/>
    </source>
</evidence>
<proteinExistence type="predicted"/>
<keyword evidence="3" id="KW-0812">Transmembrane</keyword>
<dbReference type="EMBL" id="CABEEP010000001">
    <property type="protein sequence ID" value="VTQ59111.1"/>
    <property type="molecule type" value="Genomic_DNA"/>
</dbReference>
<sequence>MKTKTYLKASAREIKQSKGRFIAIVLIILLGTLLFVGVKTAGPVMQKTMDHYVEKGNLSDLQIISTGGLTEQDVTRAEKIPDAQLETGKQFYYSSSSKNEVVQVFSYKKSNKQNLLEVVDGHLPKNKDELVLDEKAKSLGYKIGETYKIDSDNVKKKDYQIVGFVRSPLFINNLERGFANVGNGTIDYFVYLPETEFNTDIQSVIYLTFKNVSSFDTYSKEYRDKMAQNQKSVEKLFQDRPAARLTELREQAKESLQPEKEKVSAGQEQISLAQSQLAAARAQLEQQRSMIEQLPEVQRTVATNELATQEAQLAEQEKQVAEQQEKLNDAQAQITENEEKINRLEKPTYRFQERSDNVGFQEFGDLAERIAAIANVFPVFFFFIAALITFTTMTRMVEENRREIGTLKALGYTKFEIAKKYAIYASLASGLGIILGTVLGTNLLPRIIFELSNERYDIGSAVIFYDWSPILQAAVAFFIAAFGAAMIVLFKDLRERPAALLQPKAPKPGKRILLEYITPLWSRLSFNQKISYRNLFRYKSRMFMAIVGIAGCAGLMVAGVGLKDSLSSVSDKQFGPITNYQAIVTLDGETENSETKAKEQLESDPKITDLLAVNMQTIELRQQGQATQSVTMIIPETSKGLSPFIHLISLKGRNMELNDSGIVLTQKAAELFDVSEGDRLSLYTDDQKELSVTVKAIAQNYLGNFVYMSPAYYQKVSGNEASTNAYLVQADPMSKKQENALSEKLLGTNAVTNTSFVSKQMETQEESLANLDSIVVIFVVLSGLLAFIVLYNLTNINISERVRELSTIKVLGFFDKEVTMYIVRENIIFTLVGIVGGFGIGYVLTDFILQQASMETVIFPLVITWKAYALSAVLTIEFTVIVMIATHFKLKNINMIDALKSNE</sequence>
<comment type="caution">
    <text evidence="7">The sequence shown here is derived from an EMBL/GenBank/DDBJ whole genome shotgun (WGS) entry which is preliminary data.</text>
</comment>
<dbReference type="InterPro" id="IPR038766">
    <property type="entry name" value="Membrane_comp_ABC_pdt"/>
</dbReference>
<keyword evidence="2" id="KW-1003">Cell membrane</keyword>
<evidence type="ECO:0000256" key="1">
    <source>
        <dbReference type="ARBA" id="ARBA00004651"/>
    </source>
</evidence>
<dbReference type="GO" id="GO:0005886">
    <property type="term" value="C:plasma membrane"/>
    <property type="evidence" value="ECO:0007669"/>
    <property type="project" value="UniProtKB-SubCell"/>
</dbReference>
<dbReference type="Proteomes" id="UP000352698">
    <property type="component" value="Unassembled WGS sequence"/>
</dbReference>
<gene>
    <name evidence="7" type="ORF">NCTC12204_00301</name>
</gene>
<evidence type="ECO:0000256" key="3">
    <source>
        <dbReference type="ARBA" id="ARBA00022692"/>
    </source>
</evidence>
<evidence type="ECO:0000256" key="5">
    <source>
        <dbReference type="ARBA" id="ARBA00023136"/>
    </source>
</evidence>
<reference evidence="7 8" key="1">
    <citation type="submission" date="2019-05" db="EMBL/GenBank/DDBJ databases">
        <authorList>
            <consortium name="Pathogen Informatics"/>
        </authorList>
    </citation>
    <scope>NUCLEOTIDE SEQUENCE [LARGE SCALE GENOMIC DNA]</scope>
    <source>
        <strain evidence="7 8">NCTC12204</strain>
    </source>
</reference>
<dbReference type="RefSeq" id="WP_010736943.1">
    <property type="nucleotide sequence ID" value="NZ_AP027299.1"/>
</dbReference>
<keyword evidence="4" id="KW-1133">Transmembrane helix</keyword>
<name>A0A7G7IMF0_ENTHR</name>
<keyword evidence="5" id="KW-0472">Membrane</keyword>
<protein>
    <submittedName>
        <fullName evidence="7">Permease domain-containing protein</fullName>
    </submittedName>
</protein>
<feature type="domain" description="ABC3 transporter permease C-terminal" evidence="6">
    <location>
        <begin position="777"/>
        <end position="894"/>
    </location>
</feature>